<feature type="domain" description="Tf2-1-like SH3-like" evidence="2">
    <location>
        <begin position="73"/>
        <end position="115"/>
    </location>
</feature>
<organism evidence="3 4">
    <name type="scientific">Nasonia vitripennis</name>
    <name type="common">Parasitic wasp</name>
    <dbReference type="NCBI Taxonomy" id="7425"/>
    <lineage>
        <taxon>Eukaryota</taxon>
        <taxon>Metazoa</taxon>
        <taxon>Ecdysozoa</taxon>
        <taxon>Arthropoda</taxon>
        <taxon>Hexapoda</taxon>
        <taxon>Insecta</taxon>
        <taxon>Pterygota</taxon>
        <taxon>Neoptera</taxon>
        <taxon>Endopterygota</taxon>
        <taxon>Hymenoptera</taxon>
        <taxon>Apocrita</taxon>
        <taxon>Proctotrupomorpha</taxon>
        <taxon>Chalcidoidea</taxon>
        <taxon>Pteromalidae</taxon>
        <taxon>Pteromalinae</taxon>
        <taxon>Nasonia</taxon>
    </lineage>
</organism>
<dbReference type="KEGG" id="nvi:116418317"/>
<dbReference type="Pfam" id="PF24626">
    <property type="entry name" value="SH3_Tf2-1"/>
    <property type="match status" value="1"/>
</dbReference>
<feature type="compositionally biased region" description="Polar residues" evidence="1">
    <location>
        <begin position="221"/>
        <end position="232"/>
    </location>
</feature>
<feature type="region of interest" description="Disordered" evidence="1">
    <location>
        <begin position="136"/>
        <end position="244"/>
    </location>
</feature>
<sequence>MYGTQPRKHSAARREQDAAADEELQRRAIDAWQDCMWDLSQLREQASQRAQDAQDHQKSYYHAKRKSASYNVGDLVMKRNHVLSSGAEQRSAKLAPPYIGPYKIVEIRGTNTYRLVDEVDLAPAAQLKPFYASATDKELQKSEEDGAAQPPRDASVDADRPKRTKKPRAIVSNPAAKKRGRPDKKVYTARRARPTPETANAGVDTEKKRPGRPKGSRNRGHATTTTNPSTSPRKTRAQRAADLS</sequence>
<keyword evidence="4" id="KW-1185">Reference proteome</keyword>
<dbReference type="EnsemblMetazoa" id="XM_031933386">
    <property type="protein sequence ID" value="XP_031789246"/>
    <property type="gene ID" value="LOC116418317"/>
</dbReference>
<evidence type="ECO:0000313" key="3">
    <source>
        <dbReference type="EnsemblMetazoa" id="XP_031789246"/>
    </source>
</evidence>
<feature type="region of interest" description="Disordered" evidence="1">
    <location>
        <begin position="1"/>
        <end position="23"/>
    </location>
</feature>
<protein>
    <recommendedName>
        <fullName evidence="2">Tf2-1-like SH3-like domain-containing protein</fullName>
    </recommendedName>
</protein>
<feature type="compositionally biased region" description="Basic residues" evidence="1">
    <location>
        <begin position="209"/>
        <end position="220"/>
    </location>
</feature>
<dbReference type="RefSeq" id="XP_031789246.1">
    <property type="nucleotide sequence ID" value="XM_031933386.1"/>
</dbReference>
<evidence type="ECO:0000313" key="4">
    <source>
        <dbReference type="Proteomes" id="UP000002358"/>
    </source>
</evidence>
<dbReference type="GeneID" id="116418317"/>
<feature type="compositionally biased region" description="Basic residues" evidence="1">
    <location>
        <begin position="176"/>
        <end position="193"/>
    </location>
</feature>
<feature type="compositionally biased region" description="Basic residues" evidence="1">
    <location>
        <begin position="1"/>
        <end position="11"/>
    </location>
</feature>
<dbReference type="AlphaFoldDB" id="A0A7M7QMI1"/>
<accession>A0A7M7QMI1</accession>
<feature type="compositionally biased region" description="Basic and acidic residues" evidence="1">
    <location>
        <begin position="12"/>
        <end position="23"/>
    </location>
</feature>
<dbReference type="InParanoid" id="A0A7M7QMI1"/>
<reference evidence="3" key="1">
    <citation type="submission" date="2021-01" db="UniProtKB">
        <authorList>
            <consortium name="EnsemblMetazoa"/>
        </authorList>
    </citation>
    <scope>IDENTIFICATION</scope>
</reference>
<evidence type="ECO:0000256" key="1">
    <source>
        <dbReference type="SAM" id="MobiDB-lite"/>
    </source>
</evidence>
<proteinExistence type="predicted"/>
<dbReference type="OrthoDB" id="7697376at2759"/>
<name>A0A7M7QMI1_NASVI</name>
<evidence type="ECO:0000259" key="2">
    <source>
        <dbReference type="Pfam" id="PF24626"/>
    </source>
</evidence>
<dbReference type="Proteomes" id="UP000002358">
    <property type="component" value="Unassembled WGS sequence"/>
</dbReference>
<dbReference type="InterPro" id="IPR056924">
    <property type="entry name" value="SH3_Tf2-1"/>
</dbReference>